<evidence type="ECO:0000313" key="1">
    <source>
        <dbReference type="EMBL" id="GGA00869.1"/>
    </source>
</evidence>
<protein>
    <submittedName>
        <fullName evidence="1">Uncharacterized protein</fullName>
    </submittedName>
</protein>
<dbReference type="Proteomes" id="UP000628109">
    <property type="component" value="Unassembled WGS sequence"/>
</dbReference>
<evidence type="ECO:0000313" key="2">
    <source>
        <dbReference type="Proteomes" id="UP000628109"/>
    </source>
</evidence>
<accession>A0ABQ1F676</accession>
<dbReference type="EMBL" id="BMDU01000008">
    <property type="protein sequence ID" value="GGA00869.1"/>
    <property type="molecule type" value="Genomic_DNA"/>
</dbReference>
<sequence length="92" mass="10444">MVEYAHTLAAATAGVMLDGCVSRPIAFFRSKSKVENSRINYYDTIRFTYYKVEEWQIATNPRQMRAGMTTKGKSAATDRLALMGMRQINRVS</sequence>
<organism evidence="1 2">
    <name type="scientific">Sphingobium fuliginis (strain ATCC 27551)</name>
    <dbReference type="NCBI Taxonomy" id="336203"/>
    <lineage>
        <taxon>Bacteria</taxon>
        <taxon>Pseudomonadati</taxon>
        <taxon>Pseudomonadota</taxon>
        <taxon>Alphaproteobacteria</taxon>
        <taxon>Sphingomonadales</taxon>
        <taxon>Sphingomonadaceae</taxon>
        <taxon>Sphingobium</taxon>
    </lineage>
</organism>
<gene>
    <name evidence="1" type="ORF">GCM10019071_34430</name>
</gene>
<proteinExistence type="predicted"/>
<keyword evidence="2" id="KW-1185">Reference proteome</keyword>
<comment type="caution">
    <text evidence="1">The sequence shown here is derived from an EMBL/GenBank/DDBJ whole genome shotgun (WGS) entry which is preliminary data.</text>
</comment>
<reference evidence="2" key="1">
    <citation type="journal article" date="2019" name="Int. J. Syst. Evol. Microbiol.">
        <title>The Global Catalogue of Microorganisms (GCM) 10K type strain sequencing project: providing services to taxonomists for standard genome sequencing and annotation.</title>
        <authorList>
            <consortium name="The Broad Institute Genomics Platform"/>
            <consortium name="The Broad Institute Genome Sequencing Center for Infectious Disease"/>
            <person name="Wu L."/>
            <person name="Ma J."/>
        </authorList>
    </citation>
    <scope>NUCLEOTIDE SEQUENCE [LARGE SCALE GENOMIC DNA]</scope>
    <source>
        <strain evidence="2">CCM 7327</strain>
    </source>
</reference>
<name>A0ABQ1F676_SPHSA</name>